<dbReference type="EMBL" id="PFEU01000008">
    <property type="protein sequence ID" value="PJE76984.1"/>
    <property type="molecule type" value="Genomic_DNA"/>
</dbReference>
<evidence type="ECO:0000313" key="2">
    <source>
        <dbReference type="EMBL" id="PJE76984.1"/>
    </source>
</evidence>
<organism evidence="2 3">
    <name type="scientific">Candidatus Uhrbacteria bacterium CG10_big_fil_rev_8_21_14_0_10_48_16</name>
    <dbReference type="NCBI Taxonomy" id="1975038"/>
    <lineage>
        <taxon>Bacteria</taxon>
        <taxon>Candidatus Uhriibacteriota</taxon>
    </lineage>
</organism>
<dbReference type="GO" id="GO:0006020">
    <property type="term" value="P:inositol metabolic process"/>
    <property type="evidence" value="ECO:0007669"/>
    <property type="project" value="TreeGrafter"/>
</dbReference>
<accession>A0A2M8LHR5</accession>
<dbReference type="PANTHER" id="PTHR20854">
    <property type="entry name" value="INOSITOL MONOPHOSPHATASE"/>
    <property type="match status" value="1"/>
</dbReference>
<feature type="binding site" evidence="1">
    <location>
        <position position="85"/>
    </location>
    <ligand>
        <name>Mg(2+)</name>
        <dbReference type="ChEBI" id="CHEBI:18420"/>
        <label>1</label>
        <note>catalytic</note>
    </ligand>
</feature>
<feature type="binding site" evidence="1">
    <location>
        <position position="206"/>
    </location>
    <ligand>
        <name>Mg(2+)</name>
        <dbReference type="ChEBI" id="CHEBI:18420"/>
        <label>1</label>
        <note>catalytic</note>
    </ligand>
</feature>
<evidence type="ECO:0008006" key="4">
    <source>
        <dbReference type="Google" id="ProtNLM"/>
    </source>
</evidence>
<dbReference type="GO" id="GO:0007165">
    <property type="term" value="P:signal transduction"/>
    <property type="evidence" value="ECO:0007669"/>
    <property type="project" value="TreeGrafter"/>
</dbReference>
<feature type="binding site" evidence="1">
    <location>
        <position position="67"/>
    </location>
    <ligand>
        <name>Mg(2+)</name>
        <dbReference type="ChEBI" id="CHEBI:18420"/>
        <label>1</label>
        <note>catalytic</note>
    </ligand>
</feature>
<dbReference type="SUPFAM" id="SSF56655">
    <property type="entry name" value="Carbohydrate phosphatase"/>
    <property type="match status" value="1"/>
</dbReference>
<dbReference type="PANTHER" id="PTHR20854:SF4">
    <property type="entry name" value="INOSITOL-1-MONOPHOSPHATASE-RELATED"/>
    <property type="match status" value="1"/>
</dbReference>
<proteinExistence type="predicted"/>
<dbReference type="PRINTS" id="PR00377">
    <property type="entry name" value="IMPHPHTASES"/>
</dbReference>
<name>A0A2M8LHR5_9BACT</name>
<keyword evidence="1" id="KW-0479">Metal-binding</keyword>
<dbReference type="Pfam" id="PF00459">
    <property type="entry name" value="Inositol_P"/>
    <property type="match status" value="1"/>
</dbReference>
<dbReference type="AlphaFoldDB" id="A0A2M8LHR5"/>
<comment type="cofactor">
    <cofactor evidence="1">
        <name>Mg(2+)</name>
        <dbReference type="ChEBI" id="CHEBI:18420"/>
    </cofactor>
</comment>
<comment type="caution">
    <text evidence="2">The sequence shown here is derived from an EMBL/GenBank/DDBJ whole genome shotgun (WGS) entry which is preliminary data.</text>
</comment>
<keyword evidence="1" id="KW-0460">Magnesium</keyword>
<dbReference type="Proteomes" id="UP000231436">
    <property type="component" value="Unassembled WGS sequence"/>
</dbReference>
<feature type="binding site" evidence="1">
    <location>
        <position position="82"/>
    </location>
    <ligand>
        <name>Mg(2+)</name>
        <dbReference type="ChEBI" id="CHEBI:18420"/>
        <label>1</label>
        <note>catalytic</note>
    </ligand>
</feature>
<dbReference type="GO" id="GO:0046872">
    <property type="term" value="F:metal ion binding"/>
    <property type="evidence" value="ECO:0007669"/>
    <property type="project" value="UniProtKB-KW"/>
</dbReference>
<evidence type="ECO:0000256" key="1">
    <source>
        <dbReference type="PIRSR" id="PIRSR600760-2"/>
    </source>
</evidence>
<dbReference type="GO" id="GO:0008934">
    <property type="term" value="F:inositol monophosphate 1-phosphatase activity"/>
    <property type="evidence" value="ECO:0007669"/>
    <property type="project" value="TreeGrafter"/>
</dbReference>
<dbReference type="InterPro" id="IPR000760">
    <property type="entry name" value="Inositol_monophosphatase-like"/>
</dbReference>
<sequence length="257" mass="28549">MTINEKAVEKAVRGVREMLLPHYYGEIAFTSKSDRGYDLVTELDVAVEEYLRAELGKLYPDIPFVGEETGGDREAKRKWLCDPIDGTAHFIRGNPFCTTMLALIEDGQVNMSFIYDFVGDVMYSAVRGQGAYRNGEPIHVSDRPLKGSYMGWETHIDQGENLKKDLALRATSSFFKSICAGTEFAMVAMGKLEGRICFDPFGKDYDFAPGSLLVEEAGGIVRNIGSGTYDYTNLNFIASNPVVYKELTEGPEALFPL</sequence>
<dbReference type="Gene3D" id="3.30.540.10">
    <property type="entry name" value="Fructose-1,6-Bisphosphatase, subunit A, domain 1"/>
    <property type="match status" value="1"/>
</dbReference>
<evidence type="ECO:0000313" key="3">
    <source>
        <dbReference type="Proteomes" id="UP000231436"/>
    </source>
</evidence>
<reference evidence="3" key="1">
    <citation type="submission" date="2017-09" db="EMBL/GenBank/DDBJ databases">
        <title>Depth-based differentiation of microbial function through sediment-hosted aquifers and enrichment of novel symbionts in the deep terrestrial subsurface.</title>
        <authorList>
            <person name="Probst A.J."/>
            <person name="Ladd B."/>
            <person name="Jarett J.K."/>
            <person name="Geller-Mcgrath D.E."/>
            <person name="Sieber C.M.K."/>
            <person name="Emerson J.B."/>
            <person name="Anantharaman K."/>
            <person name="Thomas B.C."/>
            <person name="Malmstrom R."/>
            <person name="Stieglmeier M."/>
            <person name="Klingl A."/>
            <person name="Woyke T."/>
            <person name="Ryan C.M."/>
            <person name="Banfield J.F."/>
        </authorList>
    </citation>
    <scope>NUCLEOTIDE SEQUENCE [LARGE SCALE GENOMIC DNA]</scope>
</reference>
<dbReference type="Gene3D" id="3.40.190.80">
    <property type="match status" value="1"/>
</dbReference>
<feature type="binding site" evidence="1">
    <location>
        <position position="84"/>
    </location>
    <ligand>
        <name>Mg(2+)</name>
        <dbReference type="ChEBI" id="CHEBI:18420"/>
        <label>1</label>
        <note>catalytic</note>
    </ligand>
</feature>
<dbReference type="CDD" id="cd01637">
    <property type="entry name" value="IMPase_like"/>
    <property type="match status" value="1"/>
</dbReference>
<protein>
    <recommendedName>
        <fullName evidence="4">Inositol monophosphatase</fullName>
    </recommendedName>
</protein>
<gene>
    <name evidence="2" type="ORF">COV05_02220</name>
</gene>